<dbReference type="InterPro" id="IPR008490">
    <property type="entry name" value="Transposase_InsH_N"/>
</dbReference>
<evidence type="ECO:0000313" key="2">
    <source>
        <dbReference type="EMBL" id="GAI49117.1"/>
    </source>
</evidence>
<comment type="caution">
    <text evidence="2">The sequence shown here is derived from an EMBL/GenBank/DDBJ whole genome shotgun (WGS) entry which is preliminary data.</text>
</comment>
<evidence type="ECO:0000259" key="1">
    <source>
        <dbReference type="Pfam" id="PF05598"/>
    </source>
</evidence>
<gene>
    <name evidence="2" type="ORF">S06H3_62536</name>
</gene>
<organism evidence="2">
    <name type="scientific">marine sediment metagenome</name>
    <dbReference type="NCBI Taxonomy" id="412755"/>
    <lineage>
        <taxon>unclassified sequences</taxon>
        <taxon>metagenomes</taxon>
        <taxon>ecological metagenomes</taxon>
    </lineage>
</organism>
<dbReference type="EMBL" id="BARV01041265">
    <property type="protein sequence ID" value="GAI49117.1"/>
    <property type="molecule type" value="Genomic_DNA"/>
</dbReference>
<sequence>MQGEHSAQGSFFGMIYELIPADHLLRQLAAAVDLSFVSETVSDCYCPDNGRPSWDPLVLFRVVFLQFLYDLSDREIEEQVNFHLVCKWFAGLQPEETAP</sequence>
<feature type="non-terminal residue" evidence="2">
    <location>
        <position position="99"/>
    </location>
</feature>
<name>X1NYJ8_9ZZZZ</name>
<proteinExistence type="predicted"/>
<dbReference type="AlphaFoldDB" id="X1NYJ8"/>
<accession>X1NYJ8</accession>
<protein>
    <recommendedName>
        <fullName evidence="1">Transposase InsH N-terminal domain-containing protein</fullName>
    </recommendedName>
</protein>
<reference evidence="2" key="1">
    <citation type="journal article" date="2014" name="Front. Microbiol.">
        <title>High frequency of phylogenetically diverse reductive dehalogenase-homologous genes in deep subseafloor sedimentary metagenomes.</title>
        <authorList>
            <person name="Kawai M."/>
            <person name="Futagami T."/>
            <person name="Toyoda A."/>
            <person name="Takaki Y."/>
            <person name="Nishi S."/>
            <person name="Hori S."/>
            <person name="Arai W."/>
            <person name="Tsubouchi T."/>
            <person name="Morono Y."/>
            <person name="Uchiyama I."/>
            <person name="Ito T."/>
            <person name="Fujiyama A."/>
            <person name="Inagaki F."/>
            <person name="Takami H."/>
        </authorList>
    </citation>
    <scope>NUCLEOTIDE SEQUENCE</scope>
    <source>
        <strain evidence="2">Expedition CK06-06</strain>
    </source>
</reference>
<feature type="domain" description="Transposase InsH N-terminal" evidence="1">
    <location>
        <begin position="15"/>
        <end position="99"/>
    </location>
</feature>
<dbReference type="Pfam" id="PF05598">
    <property type="entry name" value="DUF772"/>
    <property type="match status" value="1"/>
</dbReference>